<dbReference type="AlphaFoldDB" id="A0A848D8A1"/>
<evidence type="ECO:0000256" key="1">
    <source>
        <dbReference type="ARBA" id="ARBA00003323"/>
    </source>
</evidence>
<evidence type="ECO:0000256" key="3">
    <source>
        <dbReference type="ARBA" id="ARBA00011243"/>
    </source>
</evidence>
<dbReference type="FunFam" id="3.30.30.170:FF:000001">
    <property type="entry name" value="Eukaryotic translation initiation factor 2 subunit"/>
    <property type="match status" value="1"/>
</dbReference>
<dbReference type="NCBIfam" id="NF003067">
    <property type="entry name" value="PRK03988.1"/>
    <property type="match status" value="1"/>
</dbReference>
<keyword evidence="6 9" id="KW-0648">Protein biosynthesis</keyword>
<dbReference type="InterPro" id="IPR016190">
    <property type="entry name" value="Transl_init_fac_IF2/IF5_Zn-bd"/>
</dbReference>
<evidence type="ECO:0000256" key="2">
    <source>
        <dbReference type="ARBA" id="ARBA00010397"/>
    </source>
</evidence>
<protein>
    <recommendedName>
        <fullName evidence="4 9">Translation initiation factor 2 subunit beta</fullName>
    </recommendedName>
    <alternativeName>
        <fullName evidence="7 9">aIF2-beta</fullName>
    </alternativeName>
    <alternativeName>
        <fullName evidence="8 9">eIF-2-beta</fullName>
    </alternativeName>
</protein>
<dbReference type="SUPFAM" id="SSF75689">
    <property type="entry name" value="Zinc-binding domain of translation initiation factor 2 beta"/>
    <property type="match status" value="1"/>
</dbReference>
<evidence type="ECO:0000313" key="11">
    <source>
        <dbReference type="EMBL" id="NMG83319.1"/>
    </source>
</evidence>
<organism evidence="11 12">
    <name type="scientific">Candidatus Ethanoperedens thermophilum</name>
    <dbReference type="NCBI Taxonomy" id="2766897"/>
    <lineage>
        <taxon>Archaea</taxon>
        <taxon>Methanobacteriati</taxon>
        <taxon>Methanobacteriota</taxon>
        <taxon>Stenosarchaea group</taxon>
        <taxon>Methanomicrobia</taxon>
        <taxon>Methanosarcinales</taxon>
        <taxon>Methanosarcinales incertae sedis</taxon>
        <taxon>GOM Arc I cluster</taxon>
        <taxon>Candidatus Ethanoperedens</taxon>
    </lineage>
</organism>
<comment type="caution">
    <text evidence="11">The sequence shown here is derived from an EMBL/GenBank/DDBJ whole genome shotgun (WGS) entry which is preliminary data.</text>
</comment>
<dbReference type="SMART" id="SM00653">
    <property type="entry name" value="eIF2B_5"/>
    <property type="match status" value="1"/>
</dbReference>
<dbReference type="SUPFAM" id="SSF50249">
    <property type="entry name" value="Nucleic acid-binding proteins"/>
    <property type="match status" value="1"/>
</dbReference>
<dbReference type="PANTHER" id="PTHR23001">
    <property type="entry name" value="EUKARYOTIC TRANSLATION INITIATION FACTOR"/>
    <property type="match status" value="1"/>
</dbReference>
<evidence type="ECO:0000256" key="7">
    <source>
        <dbReference type="ARBA" id="ARBA00031466"/>
    </source>
</evidence>
<dbReference type="Pfam" id="PF01873">
    <property type="entry name" value="eIF-5_eIF-2B"/>
    <property type="match status" value="1"/>
</dbReference>
<dbReference type="Pfam" id="PF01938">
    <property type="entry name" value="TRAM"/>
    <property type="match status" value="1"/>
</dbReference>
<dbReference type="Gene3D" id="2.40.50.140">
    <property type="entry name" value="Nucleic acid-binding proteins"/>
    <property type="match status" value="1"/>
</dbReference>
<dbReference type="InterPro" id="IPR045196">
    <property type="entry name" value="IF2/IF5"/>
</dbReference>
<comment type="subunit">
    <text evidence="3 9">Heterotrimer composed of an alpha, a beta and a gamma chain.</text>
</comment>
<dbReference type="GO" id="GO:0003743">
    <property type="term" value="F:translation initiation factor activity"/>
    <property type="evidence" value="ECO:0007669"/>
    <property type="project" value="UniProtKB-UniRule"/>
</dbReference>
<keyword evidence="5 9" id="KW-0396">Initiation factor</keyword>
<dbReference type="HAMAP" id="MF_00232">
    <property type="entry name" value="eIF_2_beta"/>
    <property type="match status" value="1"/>
</dbReference>
<dbReference type="Gene3D" id="3.30.30.170">
    <property type="match status" value="1"/>
</dbReference>
<dbReference type="Proteomes" id="UP000606580">
    <property type="component" value="Unassembled WGS sequence"/>
</dbReference>
<dbReference type="SUPFAM" id="SSF100966">
    <property type="entry name" value="Translation initiation factor 2 beta, aIF2beta, N-terminal domain"/>
    <property type="match status" value="1"/>
</dbReference>
<dbReference type="InterPro" id="IPR012340">
    <property type="entry name" value="NA-bd_OB-fold"/>
</dbReference>
<feature type="domain" description="TRAM" evidence="10">
    <location>
        <begin position="147"/>
        <end position="205"/>
    </location>
</feature>
<evidence type="ECO:0000256" key="6">
    <source>
        <dbReference type="ARBA" id="ARBA00022917"/>
    </source>
</evidence>
<name>A0A848D8A1_9EURY</name>
<evidence type="ECO:0000256" key="4">
    <source>
        <dbReference type="ARBA" id="ARBA00022314"/>
    </source>
</evidence>
<evidence type="ECO:0000313" key="12">
    <source>
        <dbReference type="Proteomes" id="UP000606580"/>
    </source>
</evidence>
<dbReference type="InterPro" id="IPR002735">
    <property type="entry name" value="Transl_init_fac_IF2/IF5_dom"/>
</dbReference>
<sequence>MTVDDYLASLDRALSKMPEKTESDARFVVPELRVMSEGKTTVLENFTSIVDTINRDQTHFFKFLVRELGTAGKIDGNRLIFQGRFAPKQILAQIEAYVKEYVMCSECGRPDTKLVKNERVLMLKCDACGAIRPIKKRFIKQQTVEQGFVEGNTYTICITAVGAKGDGIAKKGKYTIFVKGTKKGDVVEAIIKKIAGNLVFANMVNK</sequence>
<comment type="similarity">
    <text evidence="2 9">Belongs to the eIF-2-beta/eIF-5 family.</text>
</comment>
<reference evidence="11" key="1">
    <citation type="journal article" date="2020" name="MBio">
        <title>'Candidatus Ethanoperedens,' a Thermophilic Genus of Archaea Mediating the Anaerobic Oxidation of Ethane.</title>
        <authorList>
            <person name="Hahn C.J."/>
            <person name="Laso-Perez R."/>
            <person name="Vulcano F."/>
            <person name="Vaziourakis K.M."/>
            <person name="Stokke R."/>
            <person name="Steen I.H."/>
            <person name="Teske A."/>
            <person name="Boetius A."/>
            <person name="Liebeke M."/>
            <person name="Amann R."/>
            <person name="Knittel K."/>
            <person name="Wegener G."/>
        </authorList>
    </citation>
    <scope>NUCLEOTIDE SEQUENCE</scope>
    <source>
        <strain evidence="11">GoM-Arc1-LC-WB58</strain>
    </source>
</reference>
<comment type="function">
    <text evidence="1 9">eIF-2 functions in the early steps of protein synthesis by forming a ternary complex with GTP and initiator tRNA.</text>
</comment>
<dbReference type="NCBIfam" id="NF008993">
    <property type="entry name" value="PRK12336.1"/>
    <property type="match status" value="1"/>
</dbReference>
<accession>A0A848D8A1</accession>
<gene>
    <name evidence="9" type="primary">eif2b</name>
    <name evidence="11" type="ORF">GIS02_03830</name>
</gene>
<evidence type="ECO:0000256" key="5">
    <source>
        <dbReference type="ARBA" id="ARBA00022540"/>
    </source>
</evidence>
<dbReference type="InterPro" id="IPR002792">
    <property type="entry name" value="TRAM_dom"/>
</dbReference>
<dbReference type="EMBL" id="WNEG01000075">
    <property type="protein sequence ID" value="NMG83319.1"/>
    <property type="molecule type" value="Genomic_DNA"/>
</dbReference>
<dbReference type="InterPro" id="IPR016189">
    <property type="entry name" value="Transl_init_fac_IF2/IF5_N"/>
</dbReference>
<dbReference type="InterPro" id="IPR004458">
    <property type="entry name" value="TIF2_bsu_arc"/>
</dbReference>
<dbReference type="NCBIfam" id="TIGR00311">
    <property type="entry name" value="aIF-2beta"/>
    <property type="match status" value="1"/>
</dbReference>
<evidence type="ECO:0000259" key="10">
    <source>
        <dbReference type="PROSITE" id="PS50926"/>
    </source>
</evidence>
<evidence type="ECO:0000256" key="9">
    <source>
        <dbReference type="HAMAP-Rule" id="MF_00232"/>
    </source>
</evidence>
<dbReference type="PANTHER" id="PTHR23001:SF3">
    <property type="entry name" value="EUKARYOTIC TRANSLATION INITIATION FACTOR 2 SUBUNIT 2"/>
    <property type="match status" value="1"/>
</dbReference>
<proteinExistence type="inferred from homology"/>
<evidence type="ECO:0000256" key="8">
    <source>
        <dbReference type="ARBA" id="ARBA00032408"/>
    </source>
</evidence>
<dbReference type="PROSITE" id="PS50926">
    <property type="entry name" value="TRAM"/>
    <property type="match status" value="1"/>
</dbReference>